<gene>
    <name evidence="3" type="ORF">FIV42_07640</name>
</gene>
<dbReference type="OrthoDB" id="9795531at2"/>
<evidence type="ECO:0000313" key="3">
    <source>
        <dbReference type="EMBL" id="QDG50608.1"/>
    </source>
</evidence>
<dbReference type="PANTHER" id="PTHR45288">
    <property type="entry name" value="THIOREDOXIN FAMILY PROTEIN"/>
    <property type="match status" value="1"/>
</dbReference>
<dbReference type="SUPFAM" id="SSF52833">
    <property type="entry name" value="Thioredoxin-like"/>
    <property type="match status" value="2"/>
</dbReference>
<dbReference type="CDD" id="cd03041">
    <property type="entry name" value="GST_N_2GST_N"/>
    <property type="match status" value="1"/>
</dbReference>
<feature type="domain" description="GST N-terminal" evidence="2">
    <location>
        <begin position="223"/>
        <end position="301"/>
    </location>
</feature>
<keyword evidence="4" id="KW-1185">Reference proteome</keyword>
<dbReference type="InterPro" id="IPR011767">
    <property type="entry name" value="GLR_AS"/>
</dbReference>
<dbReference type="Proteomes" id="UP000315995">
    <property type="component" value="Chromosome"/>
</dbReference>
<evidence type="ECO:0000259" key="2">
    <source>
        <dbReference type="PROSITE" id="PS50404"/>
    </source>
</evidence>
<dbReference type="InterPro" id="IPR036249">
    <property type="entry name" value="Thioredoxin-like_sf"/>
</dbReference>
<dbReference type="Pfam" id="PF13417">
    <property type="entry name" value="GST_N_3"/>
    <property type="match status" value="2"/>
</dbReference>
<accession>A0A4Y6PQL3</accession>
<dbReference type="PROSITE" id="PS00195">
    <property type="entry name" value="GLUTAREDOXIN_1"/>
    <property type="match status" value="1"/>
</dbReference>
<dbReference type="AlphaFoldDB" id="A0A4Y6PQL3"/>
<name>A0A4Y6PQL3_PERCE</name>
<dbReference type="EMBL" id="CP041186">
    <property type="protein sequence ID" value="QDG50608.1"/>
    <property type="molecule type" value="Genomic_DNA"/>
</dbReference>
<accession>A0A5B8Y805</accession>
<dbReference type="PROSITE" id="PS50404">
    <property type="entry name" value="GST_NTER"/>
    <property type="match status" value="2"/>
</dbReference>
<dbReference type="Gene3D" id="3.40.30.10">
    <property type="entry name" value="Glutaredoxin"/>
    <property type="match status" value="2"/>
</dbReference>
<evidence type="ECO:0000313" key="4">
    <source>
        <dbReference type="Proteomes" id="UP000315995"/>
    </source>
</evidence>
<keyword evidence="3" id="KW-0808">Transferase</keyword>
<reference evidence="3 4" key="1">
    <citation type="submission" date="2019-06" db="EMBL/GenBank/DDBJ databases">
        <title>Persicimonas caeni gen. nov., sp. nov., a predatory bacterium isolated from solar saltern.</title>
        <authorList>
            <person name="Wang S."/>
        </authorList>
    </citation>
    <scope>NUCLEOTIDE SEQUENCE [LARGE SCALE GENOMIC DNA]</scope>
    <source>
        <strain evidence="3 4">YN101</strain>
    </source>
</reference>
<protein>
    <submittedName>
        <fullName evidence="3">Glutathione S-transferase</fullName>
    </submittedName>
</protein>
<organism evidence="3 4">
    <name type="scientific">Persicimonas caeni</name>
    <dbReference type="NCBI Taxonomy" id="2292766"/>
    <lineage>
        <taxon>Bacteria</taxon>
        <taxon>Deltaproteobacteria</taxon>
        <taxon>Bradymonadales</taxon>
        <taxon>Bradymonadaceae</taxon>
        <taxon>Persicimonas</taxon>
    </lineage>
</organism>
<dbReference type="GO" id="GO:0016740">
    <property type="term" value="F:transferase activity"/>
    <property type="evidence" value="ECO:0007669"/>
    <property type="project" value="UniProtKB-KW"/>
</dbReference>
<feature type="compositionally biased region" description="Polar residues" evidence="1">
    <location>
        <begin position="10"/>
        <end position="21"/>
    </location>
</feature>
<evidence type="ECO:0000256" key="1">
    <source>
        <dbReference type="SAM" id="MobiDB-lite"/>
    </source>
</evidence>
<proteinExistence type="predicted"/>
<feature type="domain" description="GST N-terminal" evidence="2">
    <location>
        <begin position="101"/>
        <end position="183"/>
    </location>
</feature>
<feature type="region of interest" description="Disordered" evidence="1">
    <location>
        <begin position="1"/>
        <end position="21"/>
    </location>
</feature>
<sequence>MASFDERPRSATTSRFSKTSSLDCDQGCFGSCTRGSPIVAYNLAVLCYVMHVNRRTDNQRWRFSMSSTLNNAHSFLVSVARGGRGLMVTPHALANPPRPEEPIELYHFEACPFCRKVREVLSELDLEYVSRPCTKGEGENRAFVRSKGGKEQFPFLVDPNTGAEMFESEDIIDYLAQTYGGGRSTLGKLASPINTATAVAAGLLRHRGARLRRGANDQPKPDEMLVLYNFEASPYCRKVRETLDELGLDALVKNVAKKSKRRPELVERGGKMLVPYLADPNTGQEMYESDDIVAYLEETYG</sequence>
<dbReference type="PROSITE" id="PS51354">
    <property type="entry name" value="GLUTAREDOXIN_2"/>
    <property type="match status" value="2"/>
</dbReference>
<dbReference type="PANTHER" id="PTHR45288:SF2">
    <property type="entry name" value="THIOREDOXIN FAMILY PROTEIN"/>
    <property type="match status" value="1"/>
</dbReference>
<dbReference type="InterPro" id="IPR004045">
    <property type="entry name" value="Glutathione_S-Trfase_N"/>
</dbReference>